<evidence type="ECO:0000256" key="1">
    <source>
        <dbReference type="ARBA" id="ARBA00004496"/>
    </source>
</evidence>
<evidence type="ECO:0000313" key="5">
    <source>
        <dbReference type="EMBL" id="PTM35412.1"/>
    </source>
</evidence>
<comment type="subcellular location">
    <subcellularLocation>
        <location evidence="1">Cytoplasm</location>
    </subcellularLocation>
</comment>
<dbReference type="EMBL" id="QKPI01000030">
    <property type="protein sequence ID" value="RWT78411.1"/>
    <property type="molecule type" value="Genomic_DNA"/>
</dbReference>
<evidence type="ECO:0000256" key="4">
    <source>
        <dbReference type="ARBA" id="ARBA00022490"/>
    </source>
</evidence>
<evidence type="ECO:0000313" key="12">
    <source>
        <dbReference type="Proteomes" id="UP000290875"/>
    </source>
</evidence>
<evidence type="ECO:0000313" key="6">
    <source>
        <dbReference type="EMBL" id="RAZ68917.1"/>
    </source>
</evidence>
<comment type="caution">
    <text evidence="5">The sequence shown here is derived from an EMBL/GenBank/DDBJ whole genome shotgun (WGS) entry which is preliminary data.</text>
</comment>
<dbReference type="EMBL" id="QMDH01000011">
    <property type="protein sequence ID" value="RAZ68917.1"/>
    <property type="molecule type" value="Genomic_DNA"/>
</dbReference>
<evidence type="ECO:0000256" key="3">
    <source>
        <dbReference type="ARBA" id="ARBA00018270"/>
    </source>
</evidence>
<reference evidence="6 10" key="2">
    <citation type="submission" date="2018-06" db="EMBL/GenBank/DDBJ databases">
        <title>ACT-28, a chromosomally-encoded AmpC with carbapenemase activity from Enterobacter kobei.</title>
        <authorList>
            <person name="Jousset A.B."/>
            <person name="Oueslati S."/>
            <person name="Bernabeu S."/>
            <person name="Takissian J."/>
            <person name="Creton E."/>
            <person name="Vogel A."/>
            <person name="Cotellon G."/>
            <person name="Bonnin R.A."/>
            <person name="Dortet L."/>
            <person name="Naas T."/>
        </authorList>
    </citation>
    <scope>NUCLEOTIDE SEQUENCE [LARGE SCALE GENOMIC DNA]</scope>
    <source>
        <strain evidence="6 10">99B3</strain>
    </source>
</reference>
<gene>
    <name evidence="5" type="ORF">DA103_12885</name>
    <name evidence="8" type="ORF">DM877_04945</name>
    <name evidence="7" type="ORF">DN595_13385</name>
    <name evidence="6" type="ORF">DP202_08700</name>
</gene>
<dbReference type="Proteomes" id="UP000289016">
    <property type="component" value="Unassembled WGS sequence"/>
</dbReference>
<evidence type="ECO:0000313" key="8">
    <source>
        <dbReference type="EMBL" id="RXW30400.1"/>
    </source>
</evidence>
<dbReference type="EMBL" id="QJSL01000003">
    <property type="protein sequence ID" value="RXW30400.1"/>
    <property type="molecule type" value="Genomic_DNA"/>
</dbReference>
<sequence length="48" mass="5267">MFYNDMNKKPVARSGFQHTLLGNGAVYGLLSPYNAAIVVNCFTLNTKS</sequence>
<reference evidence="11 12" key="3">
    <citation type="submission" date="2018-06" db="EMBL/GenBank/DDBJ databases">
        <title>Carbapenemase-producing Enterobacteriaceae present in wastewater treatment plant effluent and nearby surface waters in the US.</title>
        <authorList>
            <person name="Mathys D.A."/>
            <person name="Mollenkopf D.F."/>
            <person name="Feicht S.M."/>
            <person name="Adams R.J."/>
            <person name="Albers A.L."/>
            <person name="Grooters S.V."/>
            <person name="Stuever D.M."/>
            <person name="Daniels J.B."/>
            <person name="Wittum T.E."/>
        </authorList>
    </citation>
    <scope>NUCLEOTIDE SEQUENCE [LARGE SCALE GENOMIC DNA]</scope>
    <source>
        <strain evidence="7 11">GEO_23_Down_A</strain>
        <strain evidence="8 12">GEO_4_Eff_A</strain>
    </source>
</reference>
<dbReference type="Pfam" id="PF11036">
    <property type="entry name" value="YqgB"/>
    <property type="match status" value="1"/>
</dbReference>
<dbReference type="AlphaFoldDB" id="A0A1T1FX19"/>
<evidence type="ECO:0000313" key="10">
    <source>
        <dbReference type="Proteomes" id="UP000251576"/>
    </source>
</evidence>
<keyword evidence="4" id="KW-0963">Cytoplasm</keyword>
<dbReference type="Proteomes" id="UP000241614">
    <property type="component" value="Unassembled WGS sequence"/>
</dbReference>
<comment type="similarity">
    <text evidence="2">Belongs to the YqgB family.</text>
</comment>
<evidence type="ECO:0000313" key="7">
    <source>
        <dbReference type="EMBL" id="RWT78411.1"/>
    </source>
</evidence>
<evidence type="ECO:0000313" key="9">
    <source>
        <dbReference type="Proteomes" id="UP000241614"/>
    </source>
</evidence>
<dbReference type="Proteomes" id="UP000251576">
    <property type="component" value="Unassembled WGS sequence"/>
</dbReference>
<dbReference type="InterPro" id="IPR020196">
    <property type="entry name" value="Uncharacterised_YqgB"/>
</dbReference>
<evidence type="ECO:0000256" key="2">
    <source>
        <dbReference type="ARBA" id="ARBA00008499"/>
    </source>
</evidence>
<organism evidence="5 9">
    <name type="scientific">Enterobacter cloacae</name>
    <dbReference type="NCBI Taxonomy" id="550"/>
    <lineage>
        <taxon>Bacteria</taxon>
        <taxon>Pseudomonadati</taxon>
        <taxon>Pseudomonadota</taxon>
        <taxon>Gammaproteobacteria</taxon>
        <taxon>Enterobacterales</taxon>
        <taxon>Enterobacteriaceae</taxon>
        <taxon>Enterobacter</taxon>
        <taxon>Enterobacter cloacae complex</taxon>
    </lineage>
</organism>
<name>A0A1T1FX19_ENTCL</name>
<dbReference type="EMBL" id="PZPP01000014">
    <property type="protein sequence ID" value="PTM35412.1"/>
    <property type="molecule type" value="Genomic_DNA"/>
</dbReference>
<proteinExistence type="inferred from homology"/>
<dbReference type="Proteomes" id="UP000290875">
    <property type="component" value="Unassembled WGS sequence"/>
</dbReference>
<evidence type="ECO:0000313" key="11">
    <source>
        <dbReference type="Proteomes" id="UP000289016"/>
    </source>
</evidence>
<protein>
    <recommendedName>
        <fullName evidence="3">Uncharacterized protein YqgB</fullName>
    </recommendedName>
</protein>
<reference evidence="5 9" key="1">
    <citation type="submission" date="2018-04" db="EMBL/GenBank/DDBJ databases">
        <title>Genome sequencing reveals highly heavy metal resistance and biotechnology application of the novel Enterobacter cloacae amazonensis isolated from wastewater river in Manaus - Amazonas.</title>
        <authorList>
            <person name="Astolfi M.C.T."/>
            <person name="Carvalho E.B.D.S."/>
            <person name="Lacerda L.B."/>
            <person name="Pinto M.V."/>
            <person name="Nogueira V.B."/>
            <person name="Barros A.M."/>
            <person name="Astolfi-Filho S."/>
        </authorList>
    </citation>
    <scope>NUCLEOTIDE SEQUENCE [LARGE SCALE GENOMIC DNA]</scope>
    <source>
        <strain evidence="9">amazonensis</strain>
        <strain evidence="5">Amazonensis</strain>
    </source>
</reference>
<accession>A0A1T1FX19</accession>
<dbReference type="NCBIfam" id="NF033844">
    <property type="entry name" value="small_YqgB"/>
    <property type="match status" value="1"/>
</dbReference>
<dbReference type="GO" id="GO:0005737">
    <property type="term" value="C:cytoplasm"/>
    <property type="evidence" value="ECO:0007669"/>
    <property type="project" value="UniProtKB-SubCell"/>
</dbReference>